<dbReference type="RefSeq" id="XP_031567735.1">
    <property type="nucleotide sequence ID" value="XM_031711875.1"/>
</dbReference>
<evidence type="ECO:0000313" key="15">
    <source>
        <dbReference type="RefSeq" id="XP_031567735.1"/>
    </source>
</evidence>
<protein>
    <recommendedName>
        <fullName evidence="9">Mitochondrial fission factor</fullName>
    </recommendedName>
</protein>
<dbReference type="Pfam" id="PF05644">
    <property type="entry name" value="Miff"/>
    <property type="match status" value="1"/>
</dbReference>
<evidence type="ECO:0000256" key="2">
    <source>
        <dbReference type="ARBA" id="ARBA00022692"/>
    </source>
</evidence>
<comment type="function">
    <text evidence="9">Plays a role in mitochondrial and peroxisomal fission. Promotes the recruitment and association of the fission mediator dynamin-related protein 1 (DNM1L) to the mitochondrial surface.</text>
</comment>
<evidence type="ECO:0000313" key="12">
    <source>
        <dbReference type="Proteomes" id="UP000515163"/>
    </source>
</evidence>
<evidence type="ECO:0000256" key="8">
    <source>
        <dbReference type="ARBA" id="ARBA00023140"/>
    </source>
</evidence>
<evidence type="ECO:0000256" key="3">
    <source>
        <dbReference type="ARBA" id="ARBA00022787"/>
    </source>
</evidence>
<evidence type="ECO:0000256" key="5">
    <source>
        <dbReference type="ARBA" id="ARBA00023054"/>
    </source>
</evidence>
<feature type="domain" description="Mff-like" evidence="11">
    <location>
        <begin position="17"/>
        <end position="134"/>
    </location>
</feature>
<keyword evidence="5" id="KW-0175">Coiled coil</keyword>
<dbReference type="PANTHER" id="PTHR16501:SF6">
    <property type="entry name" value="TRANSPORT AND GOLGI ORGANIZATION PROTEIN 11"/>
    <property type="match status" value="1"/>
</dbReference>
<evidence type="ECO:0000256" key="9">
    <source>
        <dbReference type="RuleBase" id="RU368040"/>
    </source>
</evidence>
<evidence type="ECO:0000256" key="10">
    <source>
        <dbReference type="SAM" id="MobiDB-lite"/>
    </source>
</evidence>
<dbReference type="InterPro" id="IPR039433">
    <property type="entry name" value="Mff-like_dom"/>
</dbReference>
<feature type="transmembrane region" description="Helical" evidence="9">
    <location>
        <begin position="203"/>
        <end position="224"/>
    </location>
</feature>
<feature type="region of interest" description="Disordered" evidence="10">
    <location>
        <begin position="1"/>
        <end position="56"/>
    </location>
</feature>
<organism evidence="12 14">
    <name type="scientific">Actinia tenebrosa</name>
    <name type="common">Australian red waratah sea anemone</name>
    <dbReference type="NCBI Taxonomy" id="6105"/>
    <lineage>
        <taxon>Eukaryota</taxon>
        <taxon>Metazoa</taxon>
        <taxon>Cnidaria</taxon>
        <taxon>Anthozoa</taxon>
        <taxon>Hexacorallia</taxon>
        <taxon>Actiniaria</taxon>
        <taxon>Actiniidae</taxon>
        <taxon>Actinia</taxon>
    </lineage>
</organism>
<dbReference type="GO" id="GO:0000266">
    <property type="term" value="P:mitochondrial fission"/>
    <property type="evidence" value="ECO:0007669"/>
    <property type="project" value="UniProtKB-UniRule"/>
</dbReference>
<dbReference type="Proteomes" id="UP000515163">
    <property type="component" value="Unplaced"/>
</dbReference>
<comment type="subcellular location">
    <subcellularLocation>
        <location evidence="9">Mitochondrion outer membrane</location>
        <topology evidence="9">Single-pass type IV membrane protein</topology>
    </subcellularLocation>
    <subcellularLocation>
        <location evidence="9">Peroxisome</location>
    </subcellularLocation>
</comment>
<keyword evidence="7 9" id="KW-0472">Membrane</keyword>
<dbReference type="PANTHER" id="PTHR16501">
    <property type="entry name" value="TRANSPORT AND GOLGI ORGANIZATION PROTEIN 11"/>
    <property type="match status" value="1"/>
</dbReference>
<keyword evidence="6 9" id="KW-0496">Mitochondrion</keyword>
<dbReference type="RefSeq" id="XP_031567733.1">
    <property type="nucleotide sequence ID" value="XM_031711873.1"/>
</dbReference>
<evidence type="ECO:0000256" key="6">
    <source>
        <dbReference type="ARBA" id="ARBA00023128"/>
    </source>
</evidence>
<evidence type="ECO:0000256" key="7">
    <source>
        <dbReference type="ARBA" id="ARBA00023136"/>
    </source>
</evidence>
<keyword evidence="2 9" id="KW-0812">Transmembrane</keyword>
<dbReference type="GO" id="GO:0090314">
    <property type="term" value="P:positive regulation of protein targeting to membrane"/>
    <property type="evidence" value="ECO:0007669"/>
    <property type="project" value="UniProtKB-UniRule"/>
</dbReference>
<reference evidence="13 14" key="1">
    <citation type="submission" date="2025-04" db="UniProtKB">
        <authorList>
            <consortium name="RefSeq"/>
        </authorList>
    </citation>
    <scope>IDENTIFICATION</scope>
    <source>
        <tissue evidence="13 14">Tentacle</tissue>
    </source>
</reference>
<evidence type="ECO:0000313" key="14">
    <source>
        <dbReference type="RefSeq" id="XP_031567734.1"/>
    </source>
</evidence>
<evidence type="ECO:0000256" key="4">
    <source>
        <dbReference type="ARBA" id="ARBA00022989"/>
    </source>
</evidence>
<sequence>MAAGTKVDFTGFNDTQDGISDQMTMPKTITVDEQDPEESMNQSQSRSGSGGGILDPMTVPDRIVINGEQGGYLASKNDIPRELKEDFLPNSFMGGMSTPPRTLTVDDTTSAYYPHTKSTTKPSINTKDRRKHEGNKFAEHVDDESIQSGLEIIEEVNPSAIDSDEEIFAHEYEVVDLRKSVIRLNRKVAIIEREMERNGTFGFWSKMLFFTLTIVNPLILTWMFGRRR</sequence>
<dbReference type="GO" id="GO:0005777">
    <property type="term" value="C:peroxisome"/>
    <property type="evidence" value="ECO:0007669"/>
    <property type="project" value="UniProtKB-SubCell"/>
</dbReference>
<accession>A0A6P8ILP3</accession>
<dbReference type="GeneID" id="116302546"/>
<evidence type="ECO:0000256" key="1">
    <source>
        <dbReference type="ARBA" id="ARBA00009806"/>
    </source>
</evidence>
<name>A0A6P8ILP3_ACTTE</name>
<keyword evidence="4 9" id="KW-1133">Transmembrane helix</keyword>
<dbReference type="AlphaFoldDB" id="A0A6P8ILP3"/>
<dbReference type="KEGG" id="aten:116302546"/>
<dbReference type="OrthoDB" id="5986838at2759"/>
<dbReference type="InterPro" id="IPR008518">
    <property type="entry name" value="Mff/Tango-11"/>
</dbReference>
<feature type="compositionally biased region" description="Polar residues" evidence="10">
    <location>
        <begin position="12"/>
        <end position="27"/>
    </location>
</feature>
<comment type="similarity">
    <text evidence="1 9">Belongs to the Tango11 family.</text>
</comment>
<dbReference type="RefSeq" id="XP_031567734.1">
    <property type="nucleotide sequence ID" value="XM_031711874.1"/>
</dbReference>
<proteinExistence type="inferred from homology"/>
<evidence type="ECO:0000313" key="13">
    <source>
        <dbReference type="RefSeq" id="XP_031567733.1"/>
    </source>
</evidence>
<keyword evidence="3 9" id="KW-1000">Mitochondrion outer membrane</keyword>
<keyword evidence="8 9" id="KW-0576">Peroxisome</keyword>
<dbReference type="GO" id="GO:0090141">
    <property type="term" value="P:positive regulation of mitochondrial fission"/>
    <property type="evidence" value="ECO:0007669"/>
    <property type="project" value="UniProtKB-UniRule"/>
</dbReference>
<dbReference type="GO" id="GO:0005741">
    <property type="term" value="C:mitochondrial outer membrane"/>
    <property type="evidence" value="ECO:0007669"/>
    <property type="project" value="UniProtKB-SubCell"/>
</dbReference>
<keyword evidence="12" id="KW-1185">Reference proteome</keyword>
<gene>
    <name evidence="13 14 15" type="primary">LOC116302546</name>
</gene>
<evidence type="ECO:0000259" key="11">
    <source>
        <dbReference type="Pfam" id="PF05644"/>
    </source>
</evidence>